<evidence type="ECO:0000256" key="3">
    <source>
        <dbReference type="ARBA" id="ARBA00022490"/>
    </source>
</evidence>
<dbReference type="Gene3D" id="2.40.30.10">
    <property type="entry name" value="Translation factors"/>
    <property type="match status" value="2"/>
</dbReference>
<dbReference type="InterPro" id="IPR031157">
    <property type="entry name" value="G_TR_CS"/>
</dbReference>
<evidence type="ECO:0000313" key="12">
    <source>
        <dbReference type="EMBL" id="CAE0669210.1"/>
    </source>
</evidence>
<dbReference type="GO" id="GO:0003924">
    <property type="term" value="F:GTPase activity"/>
    <property type="evidence" value="ECO:0007669"/>
    <property type="project" value="InterPro"/>
</dbReference>
<dbReference type="SUPFAM" id="SSF63748">
    <property type="entry name" value="Tudor/PWWP/MBT"/>
    <property type="match status" value="1"/>
</dbReference>
<organism evidence="12">
    <name type="scientific">Lotharella globosa</name>
    <dbReference type="NCBI Taxonomy" id="91324"/>
    <lineage>
        <taxon>Eukaryota</taxon>
        <taxon>Sar</taxon>
        <taxon>Rhizaria</taxon>
        <taxon>Cercozoa</taxon>
        <taxon>Chlorarachniophyceae</taxon>
        <taxon>Lotharella</taxon>
    </lineage>
</organism>
<evidence type="ECO:0000256" key="7">
    <source>
        <dbReference type="ARBA" id="ARBA00023134"/>
    </source>
</evidence>
<feature type="domain" description="Tudor" evidence="10">
    <location>
        <begin position="77"/>
        <end position="140"/>
    </location>
</feature>
<evidence type="ECO:0000256" key="8">
    <source>
        <dbReference type="ARBA" id="ARBA00049117"/>
    </source>
</evidence>
<keyword evidence="6" id="KW-0648">Protein biosynthesis</keyword>
<dbReference type="InterPro" id="IPR009001">
    <property type="entry name" value="Transl_elong_EF1A/Init_IF2_C"/>
</dbReference>
<comment type="similarity">
    <text evidence="2">Belongs to the TRAFAC class translation factor GTPase superfamily. Classic translation factor GTPase family. EF-Tu/EF-1A subfamily.</text>
</comment>
<keyword evidence="3" id="KW-0963">Cytoplasm</keyword>
<dbReference type="Pfam" id="PF00009">
    <property type="entry name" value="GTP_EFTU"/>
    <property type="match status" value="1"/>
</dbReference>
<dbReference type="InterPro" id="IPR050100">
    <property type="entry name" value="TRAFAC_GTPase_members"/>
</dbReference>
<dbReference type="SUPFAM" id="SSF50465">
    <property type="entry name" value="EF-Tu/eEF-1alpha/eIF2-gamma C-terminal domain"/>
    <property type="match status" value="1"/>
</dbReference>
<feature type="region of interest" description="Disordered" evidence="9">
    <location>
        <begin position="132"/>
        <end position="220"/>
    </location>
</feature>
<dbReference type="InterPro" id="IPR000795">
    <property type="entry name" value="T_Tr_GTP-bd_dom"/>
</dbReference>
<gene>
    <name evidence="12" type="ORF">LGLO00237_LOCUS20837</name>
</gene>
<dbReference type="PANTHER" id="PTHR23115">
    <property type="entry name" value="TRANSLATION FACTOR"/>
    <property type="match status" value="1"/>
</dbReference>
<evidence type="ECO:0000256" key="4">
    <source>
        <dbReference type="ARBA" id="ARBA00022741"/>
    </source>
</evidence>
<dbReference type="InterPro" id="IPR002999">
    <property type="entry name" value="Tudor"/>
</dbReference>
<feature type="compositionally biased region" description="Acidic residues" evidence="9">
    <location>
        <begin position="7"/>
        <end position="26"/>
    </location>
</feature>
<dbReference type="GO" id="GO:0006412">
    <property type="term" value="P:translation"/>
    <property type="evidence" value="ECO:0007669"/>
    <property type="project" value="UniProtKB-KW"/>
</dbReference>
<feature type="compositionally biased region" description="Low complexity" evidence="9">
    <location>
        <begin position="181"/>
        <end position="191"/>
    </location>
</feature>
<accession>A0A7S4DTN1</accession>
<dbReference type="FunFam" id="3.40.50.300:FF:000204">
    <property type="entry name" value="Translation elongation factor Tu"/>
    <property type="match status" value="1"/>
</dbReference>
<dbReference type="AlphaFoldDB" id="A0A7S4DTN1"/>
<dbReference type="CDD" id="cd04508">
    <property type="entry name" value="Tudor_SF"/>
    <property type="match status" value="1"/>
</dbReference>
<keyword evidence="4" id="KW-0547">Nucleotide-binding</keyword>
<dbReference type="SMART" id="SM00333">
    <property type="entry name" value="TUDOR"/>
    <property type="match status" value="1"/>
</dbReference>
<dbReference type="SUPFAM" id="SSF52540">
    <property type="entry name" value="P-loop containing nucleoside triphosphate hydrolases"/>
    <property type="match status" value="1"/>
</dbReference>
<evidence type="ECO:0000256" key="2">
    <source>
        <dbReference type="ARBA" id="ARBA00007249"/>
    </source>
</evidence>
<comment type="subcellular location">
    <subcellularLocation>
        <location evidence="1">Cytoplasm</location>
    </subcellularLocation>
</comment>
<dbReference type="Gene3D" id="2.30.30.140">
    <property type="match status" value="1"/>
</dbReference>
<dbReference type="Gene3D" id="3.40.50.300">
    <property type="entry name" value="P-loop containing nucleotide triphosphate hydrolases"/>
    <property type="match status" value="1"/>
</dbReference>
<dbReference type="EMBL" id="HBIV01029142">
    <property type="protein sequence ID" value="CAE0669210.1"/>
    <property type="molecule type" value="Transcribed_RNA"/>
</dbReference>
<keyword evidence="7" id="KW-0342">GTP-binding</keyword>
<dbReference type="PRINTS" id="PR00315">
    <property type="entry name" value="ELONGATNFCT"/>
</dbReference>
<keyword evidence="5" id="KW-0378">Hydrolase</keyword>
<dbReference type="GO" id="GO:0005737">
    <property type="term" value="C:cytoplasm"/>
    <property type="evidence" value="ECO:0007669"/>
    <property type="project" value="UniProtKB-SubCell"/>
</dbReference>
<dbReference type="Pfam" id="PF22594">
    <property type="entry name" value="GTP-eEF1A_C"/>
    <property type="match status" value="1"/>
</dbReference>
<comment type="catalytic activity">
    <reaction evidence="8">
        <text>GTP + H2O = GDP + phosphate + H(+)</text>
        <dbReference type="Rhea" id="RHEA:19669"/>
        <dbReference type="ChEBI" id="CHEBI:15377"/>
        <dbReference type="ChEBI" id="CHEBI:15378"/>
        <dbReference type="ChEBI" id="CHEBI:37565"/>
        <dbReference type="ChEBI" id="CHEBI:43474"/>
        <dbReference type="ChEBI" id="CHEBI:58189"/>
    </reaction>
    <physiologicalReaction direction="left-to-right" evidence="8">
        <dbReference type="Rhea" id="RHEA:19670"/>
    </physiologicalReaction>
</comment>
<proteinExistence type="inferred from homology"/>
<dbReference type="SUPFAM" id="SSF50447">
    <property type="entry name" value="Translation proteins"/>
    <property type="match status" value="1"/>
</dbReference>
<protein>
    <recommendedName>
        <fullName evidence="13">Tr-type G domain-containing protein</fullName>
    </recommendedName>
</protein>
<evidence type="ECO:0000256" key="1">
    <source>
        <dbReference type="ARBA" id="ARBA00004496"/>
    </source>
</evidence>
<feature type="compositionally biased region" description="Basic and acidic residues" evidence="9">
    <location>
        <begin position="196"/>
        <end position="217"/>
    </location>
</feature>
<dbReference type="PROSITE" id="PS50304">
    <property type="entry name" value="TUDOR"/>
    <property type="match status" value="1"/>
</dbReference>
<name>A0A7S4DTN1_9EUKA</name>
<evidence type="ECO:0000256" key="6">
    <source>
        <dbReference type="ARBA" id="ARBA00022917"/>
    </source>
</evidence>
<feature type="domain" description="Tr-type G" evidence="11">
    <location>
        <begin position="230"/>
        <end position="455"/>
    </location>
</feature>
<dbReference type="PROSITE" id="PS00301">
    <property type="entry name" value="G_TR_1"/>
    <property type="match status" value="1"/>
</dbReference>
<evidence type="ECO:0000259" key="11">
    <source>
        <dbReference type="PROSITE" id="PS51722"/>
    </source>
</evidence>
<evidence type="ECO:0000259" key="10">
    <source>
        <dbReference type="PROSITE" id="PS50304"/>
    </source>
</evidence>
<feature type="compositionally biased region" description="Pro residues" evidence="9">
    <location>
        <begin position="50"/>
        <end position="59"/>
    </location>
</feature>
<dbReference type="InterPro" id="IPR027417">
    <property type="entry name" value="P-loop_NTPase"/>
</dbReference>
<dbReference type="PROSITE" id="PS51722">
    <property type="entry name" value="G_TR_2"/>
    <property type="match status" value="1"/>
</dbReference>
<evidence type="ECO:0000256" key="9">
    <source>
        <dbReference type="SAM" id="MobiDB-lite"/>
    </source>
</evidence>
<dbReference type="InterPro" id="IPR009000">
    <property type="entry name" value="Transl_B-barrel_sf"/>
</dbReference>
<sequence length="663" mass="72270">MRAMLNEYEDEAHDDPVDYDEEDEGEYQATGYEYTRYEPGTEIQVQAKPLPGPLAPPSPSLTSSESVGQGLSKLQNVPSVGSSVVARYTADGGWYPATVTCITPLGDGHNLYRVMYEGYGNEEELTMEHVRLPSKKTAAPRKQPTEKKSSKTSGGGLLAPQGVTKSRSVPGKLGDKKGKRNNNTNANAKNTRQPKKKEDTKKIRIEFNSKKQNEKRKSLVKLQSNDTKDLPKINLVVVGHVDAGKSTLMGHLMVKIGKIDQRTIRKFQKESAIMGKGSFAYAWVLDGHQEERERGITVDVAVTHFATAKRRVTLLDAPGHRDFVPNMISGASQADAAILVVPAKIGEFENGFDRGGQTKEHATLIRSLGVRNVIIAVNKLDTVGWDKKRFEEVSNHTTAYLHSLGYKPTQLQTVPVSGLKGENLTDRKDVGLTHWYKGPTLTEAIDNIAPPKKPADAALIMIVSDVYKASQGSTGGLTLAGKIESGAMIAKDKIIVHPQQKVITVKAICTQGKPVTVAKAGDSVEVSVKDATDDEVSIGCIIGHPSKPLPYVTEFKVKVLTLNYKIPLLAGQNVIVYSLGMGHPAYIHSLESQIDRRSGELIRSKPRCVQRNSAAEIMVRTHQPICLDSYASNPVLGRVSIRRGDETVAYGVVASTVPLKSKK</sequence>
<dbReference type="InterPro" id="IPR054696">
    <property type="entry name" value="GTP-eEF1A_C"/>
</dbReference>
<reference evidence="12" key="1">
    <citation type="submission" date="2021-01" db="EMBL/GenBank/DDBJ databases">
        <authorList>
            <person name="Corre E."/>
            <person name="Pelletier E."/>
            <person name="Niang G."/>
            <person name="Scheremetjew M."/>
            <person name="Finn R."/>
            <person name="Kale V."/>
            <person name="Holt S."/>
            <person name="Cochrane G."/>
            <person name="Meng A."/>
            <person name="Brown T."/>
            <person name="Cohen L."/>
        </authorList>
    </citation>
    <scope>NUCLEOTIDE SEQUENCE</scope>
    <source>
        <strain evidence="12">CCCM811</strain>
    </source>
</reference>
<dbReference type="GO" id="GO:0005525">
    <property type="term" value="F:GTP binding"/>
    <property type="evidence" value="ECO:0007669"/>
    <property type="project" value="UniProtKB-KW"/>
</dbReference>
<dbReference type="CDD" id="cd01883">
    <property type="entry name" value="EF1_alpha"/>
    <property type="match status" value="1"/>
</dbReference>
<feature type="region of interest" description="Disordered" evidence="9">
    <location>
        <begin position="1"/>
        <end position="69"/>
    </location>
</feature>
<evidence type="ECO:0000256" key="5">
    <source>
        <dbReference type="ARBA" id="ARBA00022801"/>
    </source>
</evidence>
<evidence type="ECO:0008006" key="13">
    <source>
        <dbReference type="Google" id="ProtNLM"/>
    </source>
</evidence>